<evidence type="ECO:0000256" key="7">
    <source>
        <dbReference type="ARBA" id="ARBA00032345"/>
    </source>
</evidence>
<evidence type="ECO:0000256" key="1">
    <source>
        <dbReference type="ARBA" id="ARBA00008279"/>
    </source>
</evidence>
<dbReference type="RefSeq" id="WP_263829315.1">
    <property type="nucleotide sequence ID" value="NZ_JAOWLB010000010.1"/>
</dbReference>
<feature type="binding site" evidence="8">
    <location>
        <begin position="258"/>
        <end position="262"/>
    </location>
    <ligand>
        <name>GTP</name>
        <dbReference type="ChEBI" id="CHEBI:37565"/>
        <label>2</label>
    </ligand>
</feature>
<feature type="domain" description="EngA-type G" evidence="12">
    <location>
        <begin position="3"/>
        <end position="167"/>
    </location>
</feature>
<feature type="binding site" evidence="8">
    <location>
        <begin position="9"/>
        <end position="16"/>
    </location>
    <ligand>
        <name>GTP</name>
        <dbReference type="ChEBI" id="CHEBI:37565"/>
        <label>1</label>
    </ligand>
</feature>
<dbReference type="InterPro" id="IPR006073">
    <property type="entry name" value="GTP-bd"/>
</dbReference>
<feature type="binding site" evidence="8">
    <location>
        <begin position="323"/>
        <end position="326"/>
    </location>
    <ligand>
        <name>GTP</name>
        <dbReference type="ChEBI" id="CHEBI:37565"/>
        <label>2</label>
    </ligand>
</feature>
<dbReference type="Gene3D" id="3.30.300.20">
    <property type="match status" value="1"/>
</dbReference>
<dbReference type="Pfam" id="PF01926">
    <property type="entry name" value="MMR_HSR1"/>
    <property type="match status" value="2"/>
</dbReference>
<feature type="domain" description="EngA-type G" evidence="12">
    <location>
        <begin position="205"/>
        <end position="380"/>
    </location>
</feature>
<dbReference type="PANTHER" id="PTHR43834:SF6">
    <property type="entry name" value="GTPASE DER"/>
    <property type="match status" value="1"/>
</dbReference>
<feature type="binding site" evidence="8">
    <location>
        <begin position="119"/>
        <end position="122"/>
    </location>
    <ligand>
        <name>GTP</name>
        <dbReference type="ChEBI" id="CHEBI:37565"/>
        <label>1</label>
    </ligand>
</feature>
<evidence type="ECO:0000256" key="3">
    <source>
        <dbReference type="ARBA" id="ARBA00022517"/>
    </source>
</evidence>
<comment type="function">
    <text evidence="8 10">GTPase that plays an essential role in the late steps of ribosome biogenesis.</text>
</comment>
<dbReference type="Gene3D" id="3.40.50.300">
    <property type="entry name" value="P-loop containing nucleotide triphosphate hydrolases"/>
    <property type="match status" value="2"/>
</dbReference>
<dbReference type="NCBIfam" id="TIGR03594">
    <property type="entry name" value="GTPase_EngA"/>
    <property type="match status" value="1"/>
</dbReference>
<evidence type="ECO:0000256" key="9">
    <source>
        <dbReference type="PROSITE-ProRule" id="PRU01049"/>
    </source>
</evidence>
<comment type="similarity">
    <text evidence="1 8 9 10">Belongs to the TRAFAC class TrmE-Era-EngA-EngB-Septin-like GTPase superfamily. EngA (Der) GTPase family.</text>
</comment>
<gene>
    <name evidence="8 13" type="primary">der</name>
    <name evidence="13" type="ORF">OE747_14620</name>
</gene>
<keyword evidence="4 10" id="KW-0677">Repeat</keyword>
<evidence type="ECO:0000313" key="13">
    <source>
        <dbReference type="EMBL" id="MCV2889576.1"/>
    </source>
</evidence>
<feature type="region of interest" description="Disordered" evidence="11">
    <location>
        <begin position="460"/>
        <end position="489"/>
    </location>
</feature>
<accession>A0ABT3AN88</accession>
<feature type="binding site" evidence="8">
    <location>
        <begin position="211"/>
        <end position="218"/>
    </location>
    <ligand>
        <name>GTP</name>
        <dbReference type="ChEBI" id="CHEBI:37565"/>
        <label>2</label>
    </ligand>
</feature>
<dbReference type="InterPro" id="IPR027417">
    <property type="entry name" value="P-loop_NTPase"/>
</dbReference>
<evidence type="ECO:0000256" key="10">
    <source>
        <dbReference type="RuleBase" id="RU004481"/>
    </source>
</evidence>
<dbReference type="CDD" id="cd01895">
    <property type="entry name" value="EngA2"/>
    <property type="match status" value="1"/>
</dbReference>
<comment type="caution">
    <text evidence="13">The sequence shown here is derived from an EMBL/GenBank/DDBJ whole genome shotgun (WGS) entry which is preliminary data.</text>
</comment>
<dbReference type="InterPro" id="IPR016484">
    <property type="entry name" value="GTPase_Der"/>
</dbReference>
<dbReference type="InterPro" id="IPR015946">
    <property type="entry name" value="KH_dom-like_a/b"/>
</dbReference>
<keyword evidence="13" id="KW-0378">Hydrolase</keyword>
<dbReference type="PIRSF" id="PIRSF006485">
    <property type="entry name" value="GTP-binding_EngA"/>
    <property type="match status" value="1"/>
</dbReference>
<evidence type="ECO:0000256" key="2">
    <source>
        <dbReference type="ARBA" id="ARBA00020953"/>
    </source>
</evidence>
<dbReference type="Proteomes" id="UP001320899">
    <property type="component" value="Unassembled WGS sequence"/>
</dbReference>
<dbReference type="HAMAP" id="MF_00195">
    <property type="entry name" value="GTPase_Der"/>
    <property type="match status" value="1"/>
</dbReference>
<dbReference type="SUPFAM" id="SSF52540">
    <property type="entry name" value="P-loop containing nucleoside triphosphate hydrolases"/>
    <property type="match status" value="2"/>
</dbReference>
<keyword evidence="14" id="KW-1185">Reference proteome</keyword>
<feature type="compositionally biased region" description="Acidic residues" evidence="11">
    <location>
        <begin position="172"/>
        <end position="189"/>
    </location>
</feature>
<dbReference type="PRINTS" id="PR00449">
    <property type="entry name" value="RASTRNSFRMNG"/>
</dbReference>
<keyword evidence="5 8" id="KW-0547">Nucleotide-binding</keyword>
<comment type="subunit">
    <text evidence="8">Associates with the 50S ribosomal subunit.</text>
</comment>
<evidence type="ECO:0000259" key="12">
    <source>
        <dbReference type="PROSITE" id="PS51712"/>
    </source>
</evidence>
<dbReference type="InterPro" id="IPR005225">
    <property type="entry name" value="Small_GTP-bd"/>
</dbReference>
<keyword evidence="3 8" id="KW-0690">Ribosome biogenesis</keyword>
<dbReference type="NCBIfam" id="TIGR00231">
    <property type="entry name" value="small_GTP"/>
    <property type="match status" value="2"/>
</dbReference>
<keyword evidence="6 8" id="KW-0342">GTP-binding</keyword>
<protein>
    <recommendedName>
        <fullName evidence="2 8">GTPase Der</fullName>
    </recommendedName>
    <alternativeName>
        <fullName evidence="7 8">GTP-binding protein EngA</fullName>
    </alternativeName>
</protein>
<dbReference type="Pfam" id="PF14714">
    <property type="entry name" value="KH_dom-like"/>
    <property type="match status" value="1"/>
</dbReference>
<proteinExistence type="inferred from homology"/>
<sequence>MSLTLAIVGRPNVGKSTLFNRLVGKRLALVDDQPGVTRDLREGQARLGDLRFTVIDTAGLENATDDSLPGRMRRLTERAVDMADICLFLIDARAGVTPNDEIFADILRRRSAHVILAANKAEGAAADAGVLEAYGLGLGEPIRLSAEHGEGMNDLYTRLMPLADAMEEAAEDVAPETDVDISEDDEEDTEGRADEPPAITAEKPLQVAVVGRPNAGKSTLINKILGEERLLTGPEAGITRDAISLQIDWDGTPMRIFDTAGMRKKAKVQEKLEKLSVSDGLRAVKFAEVVVVLLDAAIPFEQQDLRIADLAEREGRAVVIAVNKWDVEENKQDKLRELKESFERLLPQLRGAPLVTVSAKTGRGLDRLHDAILRAHAVWNRRVPTAALNRWLIGMLEQHPPPAPQGKRIKLRYMTQAKTRPPGFVVMCSHPDKMPESYSRYLVNGLRQDFDMPGTPIRLTLRGQGDKNPYKGRRKKNAGALTKHLKARS</sequence>
<feature type="compositionally biased region" description="Basic residues" evidence="11">
    <location>
        <begin position="470"/>
        <end position="489"/>
    </location>
</feature>
<name>A0ABT3AN88_9RHOB</name>
<evidence type="ECO:0000256" key="5">
    <source>
        <dbReference type="ARBA" id="ARBA00022741"/>
    </source>
</evidence>
<evidence type="ECO:0000256" key="6">
    <source>
        <dbReference type="ARBA" id="ARBA00023134"/>
    </source>
</evidence>
<dbReference type="EMBL" id="JAOWLB010000010">
    <property type="protein sequence ID" value="MCV2889576.1"/>
    <property type="molecule type" value="Genomic_DNA"/>
</dbReference>
<dbReference type="PROSITE" id="PS51712">
    <property type="entry name" value="G_ENGA"/>
    <property type="match status" value="2"/>
</dbReference>
<evidence type="ECO:0000256" key="11">
    <source>
        <dbReference type="SAM" id="MobiDB-lite"/>
    </source>
</evidence>
<organism evidence="13 14">
    <name type="scientific">Ruegeria aquimaris</name>
    <dbReference type="NCBI Taxonomy" id="2984333"/>
    <lineage>
        <taxon>Bacteria</taxon>
        <taxon>Pseudomonadati</taxon>
        <taxon>Pseudomonadota</taxon>
        <taxon>Alphaproteobacteria</taxon>
        <taxon>Rhodobacterales</taxon>
        <taxon>Roseobacteraceae</taxon>
        <taxon>Ruegeria</taxon>
    </lineage>
</organism>
<dbReference type="PANTHER" id="PTHR43834">
    <property type="entry name" value="GTPASE DER"/>
    <property type="match status" value="1"/>
</dbReference>
<dbReference type="InterPro" id="IPR031166">
    <property type="entry name" value="G_ENGA"/>
</dbReference>
<dbReference type="CDD" id="cd01894">
    <property type="entry name" value="EngA1"/>
    <property type="match status" value="1"/>
</dbReference>
<dbReference type="InterPro" id="IPR032859">
    <property type="entry name" value="KH_dom-like"/>
</dbReference>
<reference evidence="13 14" key="1">
    <citation type="submission" date="2022-10" db="EMBL/GenBank/DDBJ databases">
        <title>Ruegeria sp. nov., isolated from ocean surface sediments.</title>
        <authorList>
            <person name="He W."/>
            <person name="Xue H.-P."/>
            <person name="Zhang D.-F."/>
        </authorList>
    </citation>
    <scope>NUCLEOTIDE SEQUENCE [LARGE SCALE GENOMIC DNA]</scope>
    <source>
        <strain evidence="13 14">XHP0148</strain>
    </source>
</reference>
<evidence type="ECO:0000313" key="14">
    <source>
        <dbReference type="Proteomes" id="UP001320899"/>
    </source>
</evidence>
<evidence type="ECO:0000256" key="8">
    <source>
        <dbReference type="HAMAP-Rule" id="MF_00195"/>
    </source>
</evidence>
<feature type="region of interest" description="Disordered" evidence="11">
    <location>
        <begin position="172"/>
        <end position="196"/>
    </location>
</feature>
<feature type="binding site" evidence="8">
    <location>
        <begin position="56"/>
        <end position="60"/>
    </location>
    <ligand>
        <name>GTP</name>
        <dbReference type="ChEBI" id="CHEBI:37565"/>
        <label>1</label>
    </ligand>
</feature>
<evidence type="ECO:0000256" key="4">
    <source>
        <dbReference type="ARBA" id="ARBA00022737"/>
    </source>
</evidence>
<dbReference type="GO" id="GO:0016787">
    <property type="term" value="F:hydrolase activity"/>
    <property type="evidence" value="ECO:0007669"/>
    <property type="project" value="UniProtKB-KW"/>
</dbReference>